<dbReference type="GO" id="GO:0005524">
    <property type="term" value="F:ATP binding"/>
    <property type="evidence" value="ECO:0007669"/>
    <property type="project" value="UniProtKB-KW"/>
</dbReference>
<dbReference type="GO" id="GO:0009435">
    <property type="term" value="P:NAD+ biosynthetic process"/>
    <property type="evidence" value="ECO:0007669"/>
    <property type="project" value="InterPro"/>
</dbReference>
<evidence type="ECO:0000259" key="9">
    <source>
        <dbReference type="PROSITE" id="PS50263"/>
    </source>
</evidence>
<dbReference type="PANTHER" id="PTHR23090">
    <property type="entry name" value="NH 3 /GLUTAMINE-DEPENDENT NAD + SYNTHETASE"/>
    <property type="match status" value="1"/>
</dbReference>
<dbReference type="InterPro" id="IPR014729">
    <property type="entry name" value="Rossmann-like_a/b/a_fold"/>
</dbReference>
<name>A0A915MT32_MELJA</name>
<dbReference type="PROSITE" id="PS50263">
    <property type="entry name" value="CN_HYDROLASE"/>
    <property type="match status" value="1"/>
</dbReference>
<evidence type="ECO:0000256" key="5">
    <source>
        <dbReference type="ARBA" id="ARBA00022840"/>
    </source>
</evidence>
<keyword evidence="3" id="KW-0436">Ligase</keyword>
<accession>A0A915MT32</accession>
<dbReference type="PROSITE" id="PS50003">
    <property type="entry name" value="PH_DOMAIN"/>
    <property type="match status" value="1"/>
</dbReference>
<evidence type="ECO:0000256" key="4">
    <source>
        <dbReference type="ARBA" id="ARBA00022741"/>
    </source>
</evidence>
<organism evidence="10 11">
    <name type="scientific">Meloidogyne javanica</name>
    <name type="common">Root-knot nematode worm</name>
    <dbReference type="NCBI Taxonomy" id="6303"/>
    <lineage>
        <taxon>Eukaryota</taxon>
        <taxon>Metazoa</taxon>
        <taxon>Ecdysozoa</taxon>
        <taxon>Nematoda</taxon>
        <taxon>Chromadorea</taxon>
        <taxon>Rhabditida</taxon>
        <taxon>Tylenchina</taxon>
        <taxon>Tylenchomorpha</taxon>
        <taxon>Tylenchoidea</taxon>
        <taxon>Meloidogynidae</taxon>
        <taxon>Meloidogyninae</taxon>
        <taxon>Meloidogyne</taxon>
        <taxon>Meloidogyne incognita group</taxon>
    </lineage>
</organism>
<dbReference type="InterPro" id="IPR003010">
    <property type="entry name" value="C-N_Hydrolase"/>
</dbReference>
<dbReference type="PANTHER" id="PTHR23090:SF9">
    <property type="entry name" value="GLUTAMINE-DEPENDENT NAD(+) SYNTHETASE"/>
    <property type="match status" value="1"/>
</dbReference>
<dbReference type="GO" id="GO:0004359">
    <property type="term" value="F:glutaminase activity"/>
    <property type="evidence" value="ECO:0007669"/>
    <property type="project" value="InterPro"/>
</dbReference>
<feature type="domain" description="PH" evidence="8">
    <location>
        <begin position="1"/>
        <end position="57"/>
    </location>
</feature>
<dbReference type="InterPro" id="IPR022310">
    <property type="entry name" value="NAD/GMP_synthase"/>
</dbReference>
<dbReference type="GO" id="GO:0003952">
    <property type="term" value="F:NAD+ synthase (glutamine-hydrolyzing) activity"/>
    <property type="evidence" value="ECO:0007669"/>
    <property type="project" value="InterPro"/>
</dbReference>
<dbReference type="Pfam" id="PF00795">
    <property type="entry name" value="CN_hydrolase"/>
    <property type="match status" value="1"/>
</dbReference>
<evidence type="ECO:0000256" key="6">
    <source>
        <dbReference type="ARBA" id="ARBA00023027"/>
    </source>
</evidence>
<evidence type="ECO:0000256" key="3">
    <source>
        <dbReference type="ARBA" id="ARBA00022598"/>
    </source>
</evidence>
<evidence type="ECO:0000259" key="8">
    <source>
        <dbReference type="PROSITE" id="PS50003"/>
    </source>
</evidence>
<proteinExistence type="predicted"/>
<keyword evidence="10" id="KW-1185">Reference proteome</keyword>
<dbReference type="AlphaFoldDB" id="A0A915MT32"/>
<evidence type="ECO:0000313" key="11">
    <source>
        <dbReference type="WBParaSite" id="scaffold4874_cov161.g8784"/>
    </source>
</evidence>
<dbReference type="Pfam" id="PF02540">
    <property type="entry name" value="NAD_synthase"/>
    <property type="match status" value="1"/>
</dbReference>
<dbReference type="InterPro" id="IPR003694">
    <property type="entry name" value="NAD_synthase"/>
</dbReference>
<keyword evidence="5" id="KW-0067">ATP-binding</keyword>
<dbReference type="Gene3D" id="3.60.110.10">
    <property type="entry name" value="Carbon-nitrogen hydrolase"/>
    <property type="match status" value="1"/>
</dbReference>
<dbReference type="InterPro" id="IPR036526">
    <property type="entry name" value="C-N_Hydrolase_sf"/>
</dbReference>
<keyword evidence="6" id="KW-0520">NAD</keyword>
<sequence length="775" mass="87689">MEEVCRIDLTNDEKYVFQITFSTDTSAAGNNLCALQISCPNEEILQRWISAISMALYVSADNPPPVACMAILTSTHLVFAQEGVNCAVDGYAVHTEFNTGLTIRRDDGSSEDWLLFRERSELDRVVDCLREKWDLKVNFCCDFVVEKCKELYSCGEDLDLDDNLRKDFFKKLVLECSQMTNLWRVMPIESVDDSRLKTGRIINLAVCTVNQWALDFTGNKERILKTCRDAYEKGSKIRLGPELEIPGYNCLDHFHELDTELHSWEILKEIVDESIKMPDLLIITGMPIRYRLGLYNCMVSLANGRLIFVYPKTVLANDDIYREGRWFVSWVHKNKIVDLKLNPDFGFSQETVPFGNGFIESKDGVKIGFEMCEEMWTARSPSNDLALQGVEIICNSSGSHHVLGKSYKRIKQLVLGITSKLGGVYMYSNHRGMDGERVYFDGMSSIAQNNDLYTHIPQFDLEDTCTKNCLLNLDKTTVYRGNIASTCQESSRSGDMPIVNFDAILLNSNTINQKLSVPIEVKPLTDVEELCHAPAAWMWHYLRRSKQSGFFLPLSGGQDSSSVALMVRLMCEKICEAVRLNPDSNDPAYFLEGKKVNSDPSFIVIDSIVDSCLQTLNFTPQYEAGTGNLLVLGASNVDESLVGYVTKYDCSSADLNPIGAISKHDLRKFLQYVNSTHKFVHLQGIINSIPTAELRPLKNGQIVQTDEEDIGLTYNELSEFGKLRKPENLGPVGIFKNLLNFWNEKYTNEQIAQKVEIFFRRYTINRHKATIATPG</sequence>
<evidence type="ECO:0000313" key="10">
    <source>
        <dbReference type="Proteomes" id="UP000887561"/>
    </source>
</evidence>
<dbReference type="CDD" id="cd00553">
    <property type="entry name" value="NAD_synthase"/>
    <property type="match status" value="1"/>
</dbReference>
<dbReference type="Gene3D" id="3.40.50.620">
    <property type="entry name" value="HUPs"/>
    <property type="match status" value="2"/>
</dbReference>
<dbReference type="WBParaSite" id="scaffold4874_cov161.g8784">
    <property type="protein sequence ID" value="scaffold4874_cov161.g8784"/>
    <property type="gene ID" value="scaffold4874_cov161.g8784"/>
</dbReference>
<evidence type="ECO:0000256" key="1">
    <source>
        <dbReference type="ARBA" id="ARBA00004790"/>
    </source>
</evidence>
<dbReference type="SUPFAM" id="SSF56317">
    <property type="entry name" value="Carbon-nitrogen hydrolase"/>
    <property type="match status" value="1"/>
</dbReference>
<dbReference type="CDD" id="cd07570">
    <property type="entry name" value="GAT_Gln-NAD-synth"/>
    <property type="match status" value="1"/>
</dbReference>
<reference evidence="11" key="1">
    <citation type="submission" date="2022-11" db="UniProtKB">
        <authorList>
            <consortium name="WormBaseParasite"/>
        </authorList>
    </citation>
    <scope>IDENTIFICATION</scope>
</reference>
<keyword evidence="4" id="KW-0547">Nucleotide-binding</keyword>
<evidence type="ECO:0000256" key="2">
    <source>
        <dbReference type="ARBA" id="ARBA00017309"/>
    </source>
</evidence>
<evidence type="ECO:0000256" key="7">
    <source>
        <dbReference type="ARBA" id="ARBA00030681"/>
    </source>
</evidence>
<dbReference type="InterPro" id="IPR001849">
    <property type="entry name" value="PH_domain"/>
</dbReference>
<feature type="domain" description="CN hydrolase" evidence="9">
    <location>
        <begin position="202"/>
        <end position="473"/>
    </location>
</feature>
<comment type="pathway">
    <text evidence="1">Cofactor biosynthesis; NAD(+) biosynthesis.</text>
</comment>
<dbReference type="Proteomes" id="UP000887561">
    <property type="component" value="Unplaced"/>
</dbReference>
<protein>
    <recommendedName>
        <fullName evidence="2">Glutamine-dependent NAD(+) synthetase</fullName>
    </recommendedName>
    <alternativeName>
        <fullName evidence="7">NAD(+) synthase [glutamine-hydrolyzing]</fullName>
    </alternativeName>
</protein>
<dbReference type="SUPFAM" id="SSF52402">
    <property type="entry name" value="Adenine nucleotide alpha hydrolases-like"/>
    <property type="match status" value="1"/>
</dbReference>
<dbReference type="GO" id="GO:0005737">
    <property type="term" value="C:cytoplasm"/>
    <property type="evidence" value="ECO:0007669"/>
    <property type="project" value="InterPro"/>
</dbReference>